<accession>A0A843VUL1</accession>
<dbReference type="OrthoDB" id="785961at2759"/>
<sequence>MLPMASAWHRGSRDGSRKLQEECEDVEQKIGLPTLVFFPRSPYLALGFTPLQIVLSIDNASCVYDAMTVFNPLVFSLKERSLPFLNDIIQLSSEWELDLLPCLAQQPSLQGFPLIPLSFLLKGWLVASGDGDRSGKPPLAAKRLLLEVVDLLWASVDTTTPFLQHSAFALKHCVDTNLHALMREAILEENAMFLAIGEILMSSTIDEDEEDTTPIPRPMHTSRHSEHVWVHEVLHGHERRCYNTFQMHPSMFLKLRDILVERELIRDSRYVTTSEQLAMFLYAMGHGIATGAMCEHFQHSSETISYYVNHVIKAIALPRFIYIVLPSGTHPVHPRIRHDDRFYPYFKDAIGAINGTYITAHLLKDRQACYRNRKNVISQNVMGVCGFDLILHYVGVGFEGAAADMTVLRQAIDVGGFTVPQGKYYFVDSGYGNVGHFLAPYRVLWDDEKDFLLIYLIGEEYNLHKVMGGTLKSDGWEMVQYLFNEEFRLPAAEAAVAAIALRSCCCFVVVATAASSVAIFVAPVVAIVSTSLSASFFLLMDMNAQEQLVSAMELLHQDVELYAQA</sequence>
<evidence type="ECO:0000259" key="2">
    <source>
        <dbReference type="Pfam" id="PF26138"/>
    </source>
</evidence>
<organism evidence="3 4">
    <name type="scientific">Colocasia esculenta</name>
    <name type="common">Wild taro</name>
    <name type="synonym">Arum esculentum</name>
    <dbReference type="NCBI Taxonomy" id="4460"/>
    <lineage>
        <taxon>Eukaryota</taxon>
        <taxon>Viridiplantae</taxon>
        <taxon>Streptophyta</taxon>
        <taxon>Embryophyta</taxon>
        <taxon>Tracheophyta</taxon>
        <taxon>Spermatophyta</taxon>
        <taxon>Magnoliopsida</taxon>
        <taxon>Liliopsida</taxon>
        <taxon>Araceae</taxon>
        <taxon>Aroideae</taxon>
        <taxon>Colocasieae</taxon>
        <taxon>Colocasia</taxon>
    </lineage>
</organism>
<keyword evidence="1" id="KW-1133">Transmembrane helix</keyword>
<dbReference type="Proteomes" id="UP000652761">
    <property type="component" value="Unassembled WGS sequence"/>
</dbReference>
<feature type="transmembrane region" description="Helical" evidence="1">
    <location>
        <begin position="507"/>
        <end position="540"/>
    </location>
</feature>
<dbReference type="Pfam" id="PF26138">
    <property type="entry name" value="DUF8040"/>
    <property type="match status" value="1"/>
</dbReference>
<evidence type="ECO:0000256" key="1">
    <source>
        <dbReference type="SAM" id="Phobius"/>
    </source>
</evidence>
<reference evidence="3" key="1">
    <citation type="submission" date="2017-07" db="EMBL/GenBank/DDBJ databases">
        <title>Taro Niue Genome Assembly and Annotation.</title>
        <authorList>
            <person name="Atibalentja N."/>
            <person name="Keating K."/>
            <person name="Fields C.J."/>
        </authorList>
    </citation>
    <scope>NUCLEOTIDE SEQUENCE</scope>
    <source>
        <strain evidence="3">Niue_2</strain>
        <tissue evidence="3">Leaf</tissue>
    </source>
</reference>
<keyword evidence="1" id="KW-0472">Membrane</keyword>
<dbReference type="PANTHER" id="PTHR22930:SF259">
    <property type="entry name" value="OS08G0106900 PROTEIN"/>
    <property type="match status" value="1"/>
</dbReference>
<dbReference type="AlphaFoldDB" id="A0A843VUL1"/>
<dbReference type="InterPro" id="IPR058353">
    <property type="entry name" value="DUF8040"/>
</dbReference>
<proteinExistence type="predicted"/>
<name>A0A843VUL1_COLES</name>
<evidence type="ECO:0000313" key="3">
    <source>
        <dbReference type="EMBL" id="MQL97947.1"/>
    </source>
</evidence>
<dbReference type="InterPro" id="IPR045249">
    <property type="entry name" value="HARBI1-like"/>
</dbReference>
<comment type="caution">
    <text evidence="3">The sequence shown here is derived from an EMBL/GenBank/DDBJ whole genome shotgun (WGS) entry which is preliminary data.</text>
</comment>
<keyword evidence="1" id="KW-0812">Transmembrane</keyword>
<gene>
    <name evidence="3" type="ORF">Taro_030649</name>
</gene>
<protein>
    <recommendedName>
        <fullName evidence="2">DUF8040 domain-containing protein</fullName>
    </recommendedName>
</protein>
<dbReference type="PANTHER" id="PTHR22930">
    <property type="match status" value="1"/>
</dbReference>
<feature type="domain" description="DUF8040" evidence="2">
    <location>
        <begin position="221"/>
        <end position="316"/>
    </location>
</feature>
<keyword evidence="4" id="KW-1185">Reference proteome</keyword>
<evidence type="ECO:0000313" key="4">
    <source>
        <dbReference type="Proteomes" id="UP000652761"/>
    </source>
</evidence>
<dbReference type="EMBL" id="NMUH01002121">
    <property type="protein sequence ID" value="MQL97947.1"/>
    <property type="molecule type" value="Genomic_DNA"/>
</dbReference>